<gene>
    <name evidence="1" type="ORF">A5710_22615</name>
</gene>
<dbReference type="EMBL" id="LZKG01000094">
    <property type="protein sequence ID" value="OBI29048.1"/>
    <property type="molecule type" value="Genomic_DNA"/>
</dbReference>
<evidence type="ECO:0000313" key="1">
    <source>
        <dbReference type="EMBL" id="OBI29048.1"/>
    </source>
</evidence>
<protein>
    <submittedName>
        <fullName evidence="1">Uncharacterized protein</fullName>
    </submittedName>
</protein>
<proteinExistence type="predicted"/>
<evidence type="ECO:0000313" key="2">
    <source>
        <dbReference type="Proteomes" id="UP000093943"/>
    </source>
</evidence>
<accession>A0A1A2XV71</accession>
<dbReference type="AlphaFoldDB" id="A0A1A2XV71"/>
<name>A0A1A2XV71_MYCSD</name>
<dbReference type="Proteomes" id="UP000093943">
    <property type="component" value="Unassembled WGS sequence"/>
</dbReference>
<dbReference type="RefSeq" id="WP_065019243.1">
    <property type="nucleotide sequence ID" value="NZ_LZKG01000094.1"/>
</dbReference>
<sequence>MSTVIDAARPSELTDLGYTVADAADQWLDEHPGFHAPSRIARGTGFATHETRAVLEWMARRSLAVTAGNGNWTRYGSWRRHRKHSL</sequence>
<reference evidence="2" key="1">
    <citation type="submission" date="2016-06" db="EMBL/GenBank/DDBJ databases">
        <authorList>
            <person name="Sutton G."/>
            <person name="Brinkac L."/>
            <person name="Sanka R."/>
            <person name="Adams M."/>
            <person name="Lau E."/>
            <person name="Sam S."/>
            <person name="Sreng N."/>
            <person name="Him V."/>
            <person name="Kerleguer A."/>
            <person name="Cheng S."/>
        </authorList>
    </citation>
    <scope>NUCLEOTIDE SEQUENCE [LARGE SCALE GENOMIC DNA]</scope>
    <source>
        <strain evidence="2">E1876</strain>
    </source>
</reference>
<comment type="caution">
    <text evidence="1">The sequence shown here is derived from an EMBL/GenBank/DDBJ whole genome shotgun (WGS) entry which is preliminary data.</text>
</comment>
<organism evidence="1 2">
    <name type="scientific">Mycolicibacter sinensis (strain JDM601)</name>
    <name type="common">Mycobacterium sinense</name>
    <dbReference type="NCBI Taxonomy" id="875328"/>
    <lineage>
        <taxon>Bacteria</taxon>
        <taxon>Bacillati</taxon>
        <taxon>Actinomycetota</taxon>
        <taxon>Actinomycetes</taxon>
        <taxon>Mycobacteriales</taxon>
        <taxon>Mycobacteriaceae</taxon>
        <taxon>Mycolicibacter</taxon>
    </lineage>
</organism>